<protein>
    <recommendedName>
        <fullName evidence="4">Secreted protein</fullName>
    </recommendedName>
</protein>
<comment type="caution">
    <text evidence="2">The sequence shown here is derived from an EMBL/GenBank/DDBJ whole genome shotgun (WGS) entry which is preliminary data.</text>
</comment>
<proteinExistence type="predicted"/>
<sequence length="174" mass="18530">MRIKQSFIAMAISVMLLLSVVSPSTAVAADRLSSQGAPAETMLWEARHERATTRDLRVNAGDVTAQLATGGQAETQGLKSEVVKVALRGVAGAMRGGGQKFVTMADGFLDKRAADVIRRDSVRIVDAIDDVANIPDVATHQVRSEVYKRLSAIMDDGTANVIANAVEGVLWVLL</sequence>
<name>A0ABY2K0F0_9MICC</name>
<keyword evidence="1" id="KW-0732">Signal</keyword>
<keyword evidence="3" id="KW-1185">Reference proteome</keyword>
<dbReference type="Proteomes" id="UP000297477">
    <property type="component" value="Unassembled WGS sequence"/>
</dbReference>
<organism evidence="2 3">
    <name type="scientific">Micrococcus lylae</name>
    <dbReference type="NCBI Taxonomy" id="1273"/>
    <lineage>
        <taxon>Bacteria</taxon>
        <taxon>Bacillati</taxon>
        <taxon>Actinomycetota</taxon>
        <taxon>Actinomycetes</taxon>
        <taxon>Micrococcales</taxon>
        <taxon>Micrococcaceae</taxon>
        <taxon>Micrococcus</taxon>
    </lineage>
</organism>
<reference evidence="2 3" key="1">
    <citation type="submission" date="2019-03" db="EMBL/GenBank/DDBJ databases">
        <title>Reclassification of Micrococcus aloeverae and Micrococcus yunnanensis as later heterotypic synonyms of Micrococcus luteus.</title>
        <authorList>
            <person name="Huang C.-H."/>
        </authorList>
    </citation>
    <scope>NUCLEOTIDE SEQUENCE [LARGE SCALE GENOMIC DNA]</scope>
    <source>
        <strain evidence="2 3">BCRC 12151</strain>
    </source>
</reference>
<gene>
    <name evidence="2" type="ORF">E4A49_04175</name>
</gene>
<evidence type="ECO:0008006" key="4">
    <source>
        <dbReference type="Google" id="ProtNLM"/>
    </source>
</evidence>
<evidence type="ECO:0000256" key="1">
    <source>
        <dbReference type="SAM" id="SignalP"/>
    </source>
</evidence>
<feature type="chain" id="PRO_5046996722" description="Secreted protein" evidence="1">
    <location>
        <begin position="29"/>
        <end position="174"/>
    </location>
</feature>
<accession>A0ABY2K0F0</accession>
<evidence type="ECO:0000313" key="3">
    <source>
        <dbReference type="Proteomes" id="UP000297477"/>
    </source>
</evidence>
<dbReference type="EMBL" id="SPKT01000006">
    <property type="protein sequence ID" value="TFH99946.1"/>
    <property type="molecule type" value="Genomic_DNA"/>
</dbReference>
<dbReference type="RefSeq" id="WP_135103268.1">
    <property type="nucleotide sequence ID" value="NZ_SPKT01000006.1"/>
</dbReference>
<feature type="signal peptide" evidence="1">
    <location>
        <begin position="1"/>
        <end position="28"/>
    </location>
</feature>
<evidence type="ECO:0000313" key="2">
    <source>
        <dbReference type="EMBL" id="TFH99946.1"/>
    </source>
</evidence>